<sequence>MMDAVHNKAAIGLSISGVKGFQFLNLATNSFEPAFASPSTDISEDPLIDPTRNLLLSPGERGIYEIVNVTTSTSPTFFENPIVVPAQVPDSAGEDCSTGIAMAPREFSLPSVVFIADLTQAIFTPAVFPAPAGTWTAPSQNQSLTESFLSAGASGMAVAQGTHTGVVTGEFSGNNLTAIALPATSGTGIPAITDWVTCNMGPAPVMGGPPLFETGADPHTVTAYQSPTSGDAIALVANGAFDTVTLTVTATELAVVDLTKMLDPTIVPRTVGGHGCASIFLPSTVVSFVPVP</sequence>
<proteinExistence type="predicted"/>
<comment type="caution">
    <text evidence="1">The sequence shown here is derived from an EMBL/GenBank/DDBJ whole genome shotgun (WGS) entry which is preliminary data.</text>
</comment>
<dbReference type="AlphaFoldDB" id="A0A537JF39"/>
<gene>
    <name evidence="1" type="ORF">E6H04_06090</name>
</gene>
<dbReference type="EMBL" id="VBAO01000159">
    <property type="protein sequence ID" value="TMI81716.1"/>
    <property type="molecule type" value="Genomic_DNA"/>
</dbReference>
<evidence type="ECO:0000313" key="2">
    <source>
        <dbReference type="Proteomes" id="UP000320048"/>
    </source>
</evidence>
<reference evidence="1 2" key="1">
    <citation type="journal article" date="2019" name="Nat. Microbiol.">
        <title>Mediterranean grassland soil C-N compound turnover is dependent on rainfall and depth, and is mediated by genomically divergent microorganisms.</title>
        <authorList>
            <person name="Diamond S."/>
            <person name="Andeer P.F."/>
            <person name="Li Z."/>
            <person name="Crits-Christoph A."/>
            <person name="Burstein D."/>
            <person name="Anantharaman K."/>
            <person name="Lane K.R."/>
            <person name="Thomas B.C."/>
            <person name="Pan C."/>
            <person name="Northen T.R."/>
            <person name="Banfield J.F."/>
        </authorList>
    </citation>
    <scope>NUCLEOTIDE SEQUENCE [LARGE SCALE GENOMIC DNA]</scope>
    <source>
        <strain evidence="1">NP_7</strain>
    </source>
</reference>
<name>A0A537JF39_9BACT</name>
<dbReference type="Proteomes" id="UP000320048">
    <property type="component" value="Unassembled WGS sequence"/>
</dbReference>
<evidence type="ECO:0008006" key="3">
    <source>
        <dbReference type="Google" id="ProtNLM"/>
    </source>
</evidence>
<evidence type="ECO:0000313" key="1">
    <source>
        <dbReference type="EMBL" id="TMI81716.1"/>
    </source>
</evidence>
<accession>A0A537JF39</accession>
<organism evidence="1 2">
    <name type="scientific">Candidatus Segetimicrobium genomatis</name>
    <dbReference type="NCBI Taxonomy" id="2569760"/>
    <lineage>
        <taxon>Bacteria</taxon>
        <taxon>Bacillati</taxon>
        <taxon>Candidatus Sysuimicrobiota</taxon>
        <taxon>Candidatus Sysuimicrobiia</taxon>
        <taxon>Candidatus Sysuimicrobiales</taxon>
        <taxon>Candidatus Segetimicrobiaceae</taxon>
        <taxon>Candidatus Segetimicrobium</taxon>
    </lineage>
</organism>
<protein>
    <recommendedName>
        <fullName evidence="3">IPT/TIG domain-containing protein</fullName>
    </recommendedName>
</protein>